<dbReference type="AlphaFoldDB" id="A0A8C4JW95"/>
<proteinExistence type="predicted"/>
<organism evidence="1 2">
    <name type="scientific">Dromaius novaehollandiae</name>
    <name type="common">Emu</name>
    <dbReference type="NCBI Taxonomy" id="8790"/>
    <lineage>
        <taxon>Eukaryota</taxon>
        <taxon>Metazoa</taxon>
        <taxon>Chordata</taxon>
        <taxon>Craniata</taxon>
        <taxon>Vertebrata</taxon>
        <taxon>Euteleostomi</taxon>
        <taxon>Archelosauria</taxon>
        <taxon>Archosauria</taxon>
        <taxon>Dinosauria</taxon>
        <taxon>Saurischia</taxon>
        <taxon>Theropoda</taxon>
        <taxon>Coelurosauria</taxon>
        <taxon>Aves</taxon>
        <taxon>Palaeognathae</taxon>
        <taxon>Casuariiformes</taxon>
        <taxon>Dromaiidae</taxon>
        <taxon>Dromaius</taxon>
    </lineage>
</organism>
<dbReference type="Ensembl" id="ENSDNVT00000016055.1">
    <property type="protein sequence ID" value="ENSDNVP00000013339.1"/>
    <property type="gene ID" value="ENSDNVG00000009423.1"/>
</dbReference>
<accession>A0A8C4JW95</accession>
<reference evidence="1" key="2">
    <citation type="submission" date="2025-09" db="UniProtKB">
        <authorList>
            <consortium name="Ensembl"/>
        </authorList>
    </citation>
    <scope>IDENTIFICATION</scope>
</reference>
<keyword evidence="2" id="KW-1185">Reference proteome</keyword>
<sequence length="155" mass="16898">MTSPGAGLSLVFDLSVVFRTRRKRFVEKGWGIPLAVSPVHWLLGHLTIVGLELAFYMEKLPFGGGIHSAKSLTEAKQPNSATGKCKPSTLSCLSQDDGLNIIILSGDLMVSFSWKCYAAGDIPHFCIEVVKLPLSLGLLLRKARNGRGYMATLFF</sequence>
<dbReference type="Proteomes" id="UP000694423">
    <property type="component" value="Unplaced"/>
</dbReference>
<name>A0A8C4JW95_DRONO</name>
<protein>
    <submittedName>
        <fullName evidence="1">Uncharacterized protein</fullName>
    </submittedName>
</protein>
<reference evidence="1" key="1">
    <citation type="submission" date="2025-08" db="UniProtKB">
        <authorList>
            <consortium name="Ensembl"/>
        </authorList>
    </citation>
    <scope>IDENTIFICATION</scope>
</reference>
<evidence type="ECO:0000313" key="1">
    <source>
        <dbReference type="Ensembl" id="ENSDNVP00000013339.1"/>
    </source>
</evidence>
<evidence type="ECO:0000313" key="2">
    <source>
        <dbReference type="Proteomes" id="UP000694423"/>
    </source>
</evidence>